<dbReference type="Proteomes" id="UP001147746">
    <property type="component" value="Unassembled WGS sequence"/>
</dbReference>
<reference evidence="3" key="1">
    <citation type="submission" date="2022-12" db="EMBL/GenBank/DDBJ databases">
        <authorList>
            <person name="Petersen C."/>
        </authorList>
    </citation>
    <scope>NUCLEOTIDE SEQUENCE</scope>
    <source>
        <strain evidence="3">IBT 21472</strain>
    </source>
</reference>
<keyword evidence="2" id="KW-0472">Membrane</keyword>
<feature type="region of interest" description="Disordered" evidence="1">
    <location>
        <begin position="120"/>
        <end position="141"/>
    </location>
</feature>
<evidence type="ECO:0000256" key="2">
    <source>
        <dbReference type="SAM" id="Phobius"/>
    </source>
</evidence>
<comment type="caution">
    <text evidence="3">The sequence shown here is derived from an EMBL/GenBank/DDBJ whole genome shotgun (WGS) entry which is preliminary data.</text>
</comment>
<keyword evidence="2" id="KW-1133">Transmembrane helix</keyword>
<protein>
    <submittedName>
        <fullName evidence="3">Uncharacterized protein</fullName>
    </submittedName>
</protein>
<feature type="compositionally biased region" description="Low complexity" evidence="1">
    <location>
        <begin position="101"/>
        <end position="112"/>
    </location>
</feature>
<feature type="transmembrane region" description="Helical" evidence="2">
    <location>
        <begin position="6"/>
        <end position="24"/>
    </location>
</feature>
<proteinExistence type="predicted"/>
<gene>
    <name evidence="3" type="ORF">N7476_001917</name>
</gene>
<evidence type="ECO:0000313" key="4">
    <source>
        <dbReference type="Proteomes" id="UP001147746"/>
    </source>
</evidence>
<sequence>MAKEASLTFPLVLLSVSFVFTVYLNRQVIKKALQDCGNLFSRYIHKTQGKTCQVICRTVCRIRQCFARRRPPGQNAEYELLDMSSNTAAVVDAMEPEYTSEPESSSTSIYSTESKESSLHSDIIISDSSSSDSQDDKIYSPRARHRLSTHNIDRGTNEMTPQITSMAWEIEHARRMQQGGPSTWLHQMVDWTVERVQVSFEASNPINQYASYIRHEEEQEGSVEHVE</sequence>
<name>A0A9W9HHR2_9EURO</name>
<keyword evidence="2" id="KW-0812">Transmembrane</keyword>
<feature type="region of interest" description="Disordered" evidence="1">
    <location>
        <begin position="95"/>
        <end position="114"/>
    </location>
</feature>
<feature type="compositionally biased region" description="Low complexity" evidence="1">
    <location>
        <begin position="120"/>
        <end position="132"/>
    </location>
</feature>
<reference evidence="3" key="2">
    <citation type="journal article" date="2023" name="IMA Fungus">
        <title>Comparative genomic study of the Penicillium genus elucidates a diverse pangenome and 15 lateral gene transfer events.</title>
        <authorList>
            <person name="Petersen C."/>
            <person name="Sorensen T."/>
            <person name="Nielsen M.R."/>
            <person name="Sondergaard T.E."/>
            <person name="Sorensen J.L."/>
            <person name="Fitzpatrick D.A."/>
            <person name="Frisvad J.C."/>
            <person name="Nielsen K.L."/>
        </authorList>
    </citation>
    <scope>NUCLEOTIDE SEQUENCE</scope>
    <source>
        <strain evidence="3">IBT 21472</strain>
    </source>
</reference>
<organism evidence="3 4">
    <name type="scientific">Penicillium atrosanguineum</name>
    <dbReference type="NCBI Taxonomy" id="1132637"/>
    <lineage>
        <taxon>Eukaryota</taxon>
        <taxon>Fungi</taxon>
        <taxon>Dikarya</taxon>
        <taxon>Ascomycota</taxon>
        <taxon>Pezizomycotina</taxon>
        <taxon>Eurotiomycetes</taxon>
        <taxon>Eurotiomycetidae</taxon>
        <taxon>Eurotiales</taxon>
        <taxon>Aspergillaceae</taxon>
        <taxon>Penicillium</taxon>
    </lineage>
</organism>
<dbReference type="EMBL" id="JAPZBO010000002">
    <property type="protein sequence ID" value="KAJ5323317.1"/>
    <property type="molecule type" value="Genomic_DNA"/>
</dbReference>
<keyword evidence="4" id="KW-1185">Reference proteome</keyword>
<evidence type="ECO:0000256" key="1">
    <source>
        <dbReference type="SAM" id="MobiDB-lite"/>
    </source>
</evidence>
<dbReference type="AlphaFoldDB" id="A0A9W9HHR2"/>
<evidence type="ECO:0000313" key="3">
    <source>
        <dbReference type="EMBL" id="KAJ5323317.1"/>
    </source>
</evidence>
<accession>A0A9W9HHR2</accession>